<dbReference type="Proteomes" id="UP000242381">
    <property type="component" value="Unassembled WGS sequence"/>
</dbReference>
<evidence type="ECO:0000256" key="6">
    <source>
        <dbReference type="ARBA" id="ARBA00022801"/>
    </source>
</evidence>
<dbReference type="PANTHER" id="PTHR43758">
    <property type="entry name" value="7,8-DIHYDRO-8-OXOGUANINE TRIPHOSPHATASE"/>
    <property type="match status" value="1"/>
</dbReference>
<comment type="catalytic activity">
    <reaction evidence="12">
        <text>2-oxo-ATP + H2O = 2-oxo-AMP + diphosphate + H(+)</text>
        <dbReference type="Rhea" id="RHEA:67392"/>
        <dbReference type="ChEBI" id="CHEBI:15377"/>
        <dbReference type="ChEBI" id="CHEBI:15378"/>
        <dbReference type="ChEBI" id="CHEBI:33019"/>
        <dbReference type="ChEBI" id="CHEBI:71395"/>
        <dbReference type="ChEBI" id="CHEBI:172878"/>
    </reaction>
    <physiologicalReaction direction="left-to-right" evidence="12">
        <dbReference type="Rhea" id="RHEA:67393"/>
    </physiologicalReaction>
</comment>
<proteinExistence type="inferred from homology"/>
<comment type="catalytic activity">
    <reaction evidence="22">
        <text>N(6)-methyl-dATP + H2O = N(6)-methyl-dAMP + diphosphate + H(+)</text>
        <dbReference type="Rhea" id="RHEA:67604"/>
        <dbReference type="ChEBI" id="CHEBI:15377"/>
        <dbReference type="ChEBI" id="CHEBI:15378"/>
        <dbReference type="ChEBI" id="CHEBI:33019"/>
        <dbReference type="ChEBI" id="CHEBI:169976"/>
        <dbReference type="ChEBI" id="CHEBI:172872"/>
    </reaction>
    <physiologicalReaction direction="left-to-right" evidence="22">
        <dbReference type="Rhea" id="RHEA:67605"/>
    </physiologicalReaction>
</comment>
<dbReference type="GO" id="GO:0005737">
    <property type="term" value="C:cytoplasm"/>
    <property type="evidence" value="ECO:0007669"/>
    <property type="project" value="TreeGrafter"/>
</dbReference>
<comment type="cofactor">
    <cofactor evidence="1">
        <name>Mg(2+)</name>
        <dbReference type="ChEBI" id="CHEBI:18420"/>
    </cofactor>
</comment>
<dbReference type="PROSITE" id="PS51462">
    <property type="entry name" value="NUDIX"/>
    <property type="match status" value="1"/>
</dbReference>
<comment type="subcellular location">
    <subcellularLocation>
        <location evidence="2">Nucleus</location>
    </subcellularLocation>
</comment>
<comment type="subunit">
    <text evidence="4">Monomer.</text>
</comment>
<dbReference type="PROSITE" id="PS00893">
    <property type="entry name" value="NUDIX_BOX"/>
    <property type="match status" value="1"/>
</dbReference>
<dbReference type="OMA" id="MWADDEF"/>
<evidence type="ECO:0000256" key="8">
    <source>
        <dbReference type="ARBA" id="ARBA00023242"/>
    </source>
</evidence>
<gene>
    <name evidence="25" type="ORF">BCV71DRAFT_183309</name>
</gene>
<evidence type="ECO:0000256" key="16">
    <source>
        <dbReference type="ARBA" id="ARBA00030634"/>
    </source>
</evidence>
<evidence type="ECO:0000256" key="19">
    <source>
        <dbReference type="ARBA" id="ARBA00032071"/>
    </source>
</evidence>
<evidence type="ECO:0000256" key="12">
    <source>
        <dbReference type="ARBA" id="ARBA00024596"/>
    </source>
</evidence>
<evidence type="ECO:0000256" key="2">
    <source>
        <dbReference type="ARBA" id="ARBA00004123"/>
    </source>
</evidence>
<dbReference type="EMBL" id="KV921383">
    <property type="protein sequence ID" value="ORE16509.1"/>
    <property type="molecule type" value="Genomic_DNA"/>
</dbReference>
<evidence type="ECO:0000256" key="10">
    <source>
        <dbReference type="ARBA" id="ARBA00024459"/>
    </source>
</evidence>
<evidence type="ECO:0000256" key="5">
    <source>
        <dbReference type="ARBA" id="ARBA00022723"/>
    </source>
</evidence>
<evidence type="ECO:0000256" key="4">
    <source>
        <dbReference type="ARBA" id="ARBA00011245"/>
    </source>
</evidence>
<evidence type="ECO:0000256" key="9">
    <source>
        <dbReference type="ARBA" id="ARBA00024448"/>
    </source>
</evidence>
<evidence type="ECO:0000256" key="17">
    <source>
        <dbReference type="ARBA" id="ARBA00030682"/>
    </source>
</evidence>
<dbReference type="InterPro" id="IPR015797">
    <property type="entry name" value="NUDIX_hydrolase-like_dom_sf"/>
</dbReference>
<sequence length="174" mass="20316">MSFITSKKLLTLILTLNKKEQKVLLGMKKRGFGANKFNGFGGKVELGETIEEGARRELFEEAGIEAIDMKKVAINLFTFEDDPVALETHIFVVESFKGEPIETEEMRPQWFDYKDIPFDQMWADDKYWFPLLLELKKFIGYFHFAQDQKTILKQQFSTVDDDHVLTEFDLKSIM</sequence>
<reference evidence="25 26" key="1">
    <citation type="journal article" date="2016" name="Proc. Natl. Acad. Sci. U.S.A.">
        <title>Lipid metabolic changes in an early divergent fungus govern the establishment of a mutualistic symbiosis with endobacteria.</title>
        <authorList>
            <person name="Lastovetsky O.A."/>
            <person name="Gaspar M.L."/>
            <person name="Mondo S.J."/>
            <person name="LaButti K.M."/>
            <person name="Sandor L."/>
            <person name="Grigoriev I.V."/>
            <person name="Henry S.A."/>
            <person name="Pawlowska T.E."/>
        </authorList>
    </citation>
    <scope>NUCLEOTIDE SEQUENCE [LARGE SCALE GENOMIC DNA]</scope>
    <source>
        <strain evidence="25 26">ATCC 11559</strain>
    </source>
</reference>
<dbReference type="Pfam" id="PF00293">
    <property type="entry name" value="NUDIX"/>
    <property type="match status" value="1"/>
</dbReference>
<dbReference type="Gene3D" id="3.90.79.10">
    <property type="entry name" value="Nucleoside Triphosphate Pyrophosphohydrolase"/>
    <property type="match status" value="1"/>
</dbReference>
<evidence type="ECO:0000256" key="11">
    <source>
        <dbReference type="ARBA" id="ARBA00024486"/>
    </source>
</evidence>
<keyword evidence="6" id="KW-0378">Hydrolase</keyword>
<evidence type="ECO:0000256" key="3">
    <source>
        <dbReference type="ARBA" id="ARBA00005582"/>
    </source>
</evidence>
<dbReference type="SUPFAM" id="SSF55811">
    <property type="entry name" value="Nudix"/>
    <property type="match status" value="1"/>
</dbReference>
<comment type="catalytic activity">
    <reaction evidence="11">
        <text>8-oxo-dGTP + H2O = 8-oxo-dGMP + diphosphate + H(+)</text>
        <dbReference type="Rhea" id="RHEA:31575"/>
        <dbReference type="ChEBI" id="CHEBI:15377"/>
        <dbReference type="ChEBI" id="CHEBI:15378"/>
        <dbReference type="ChEBI" id="CHEBI:33019"/>
        <dbReference type="ChEBI" id="CHEBI:63224"/>
        <dbReference type="ChEBI" id="CHEBI:77896"/>
    </reaction>
    <physiologicalReaction direction="left-to-right" evidence="11">
        <dbReference type="Rhea" id="RHEA:31576"/>
    </physiologicalReaction>
</comment>
<dbReference type="PRINTS" id="PR01403">
    <property type="entry name" value="8OXTPHPHTASE"/>
</dbReference>
<evidence type="ECO:0000259" key="24">
    <source>
        <dbReference type="PROSITE" id="PS51462"/>
    </source>
</evidence>
<evidence type="ECO:0000256" key="7">
    <source>
        <dbReference type="ARBA" id="ARBA00022842"/>
    </source>
</evidence>
<dbReference type="GO" id="GO:0008413">
    <property type="term" value="F:8-oxo-7,8-dihydroguanosine triphosphate pyrophosphatase activity"/>
    <property type="evidence" value="ECO:0007669"/>
    <property type="project" value="InterPro"/>
</dbReference>
<accession>A0A0A1PJP9</accession>
<keyword evidence="5" id="KW-0479">Metal-binding</keyword>
<dbReference type="VEuPathDB" id="FungiDB:BCV72DRAFT_238268"/>
<dbReference type="AlphaFoldDB" id="A0A0A1PJP9"/>
<evidence type="ECO:0000313" key="25">
    <source>
        <dbReference type="EMBL" id="ORE16509.1"/>
    </source>
</evidence>
<comment type="catalytic activity">
    <reaction evidence="9">
        <text>8-oxo-dATP + H2O = 8-oxo-dAMP + diphosphate + H(+)</text>
        <dbReference type="Rhea" id="RHEA:65396"/>
        <dbReference type="ChEBI" id="CHEBI:15377"/>
        <dbReference type="ChEBI" id="CHEBI:15378"/>
        <dbReference type="ChEBI" id="CHEBI:33019"/>
        <dbReference type="ChEBI" id="CHEBI:71361"/>
        <dbReference type="ChEBI" id="CHEBI:172871"/>
    </reaction>
    <physiologicalReaction direction="left-to-right" evidence="9">
        <dbReference type="Rhea" id="RHEA:65397"/>
    </physiologicalReaction>
</comment>
<dbReference type="GO" id="GO:0005634">
    <property type="term" value="C:nucleus"/>
    <property type="evidence" value="ECO:0007669"/>
    <property type="project" value="UniProtKB-SubCell"/>
</dbReference>
<dbReference type="CDD" id="cd03427">
    <property type="entry name" value="NUDIX_MTH1_Nudt1"/>
    <property type="match status" value="1"/>
</dbReference>
<evidence type="ECO:0000256" key="15">
    <source>
        <dbReference type="ARBA" id="ARBA00029673"/>
    </source>
</evidence>
<comment type="catalytic activity">
    <reaction evidence="10">
        <text>2-oxo-dATP + H2O = 2-oxo-dAMP + diphosphate + H(+)</text>
        <dbReference type="Rhea" id="RHEA:31583"/>
        <dbReference type="ChEBI" id="CHEBI:15377"/>
        <dbReference type="ChEBI" id="CHEBI:15378"/>
        <dbReference type="ChEBI" id="CHEBI:33019"/>
        <dbReference type="ChEBI" id="CHEBI:63212"/>
        <dbReference type="ChEBI" id="CHEBI:77897"/>
        <dbReference type="EC" id="3.6.1.56"/>
    </reaction>
    <physiologicalReaction direction="left-to-right" evidence="10">
        <dbReference type="Rhea" id="RHEA:31584"/>
    </physiologicalReaction>
</comment>
<dbReference type="PANTHER" id="PTHR43758:SF2">
    <property type="entry name" value="OXIDIZED PURINE NUCLEOSIDE TRIPHOSPHATE HYDROLASE"/>
    <property type="match status" value="1"/>
</dbReference>
<feature type="domain" description="Nudix hydrolase" evidence="24">
    <location>
        <begin position="6"/>
        <end position="137"/>
    </location>
</feature>
<dbReference type="GO" id="GO:0008828">
    <property type="term" value="F:dATP diphosphatase activity"/>
    <property type="evidence" value="ECO:0007669"/>
    <property type="project" value="UniProtKB-EC"/>
</dbReference>
<comment type="catalytic activity">
    <reaction evidence="21">
        <text>O(6)-methyl-dGTP + H2O = O(6)-methyl-dGMP + diphosphate + H(+)</text>
        <dbReference type="Rhea" id="RHEA:67600"/>
        <dbReference type="ChEBI" id="CHEBI:15377"/>
        <dbReference type="ChEBI" id="CHEBI:15378"/>
        <dbReference type="ChEBI" id="CHEBI:33019"/>
        <dbReference type="ChEBI" id="CHEBI:169974"/>
        <dbReference type="ChEBI" id="CHEBI:169975"/>
    </reaction>
    <physiologicalReaction direction="left-to-right" evidence="21">
        <dbReference type="Rhea" id="RHEA:67601"/>
    </physiologicalReaction>
</comment>
<name>A0A0A1PJP9_RHIZD</name>
<keyword evidence="8" id="KW-0539">Nucleus</keyword>
<dbReference type="GO" id="GO:0042262">
    <property type="term" value="P:DNA protection"/>
    <property type="evidence" value="ECO:0007669"/>
    <property type="project" value="InterPro"/>
</dbReference>
<protein>
    <recommendedName>
        <fullName evidence="14">Oxidized purine nucleoside triphosphate hydrolase</fullName>
        <ecNumber evidence="13">3.6.1.56</ecNumber>
    </recommendedName>
    <alternativeName>
        <fullName evidence="18">2-hydroxy-dATP diphosphatase</fullName>
    </alternativeName>
    <alternativeName>
        <fullName evidence="17">7,8-dihydro-8-oxoguanine triphosphatase</fullName>
    </alternativeName>
    <alternativeName>
        <fullName evidence="16">8-oxo-dGTPase</fullName>
    </alternativeName>
    <alternativeName>
        <fullName evidence="19">Methylated purine nucleoside triphosphate hydrolase</fullName>
    </alternativeName>
    <alternativeName>
        <fullName evidence="15">Nucleoside diphosphate-linked moiety X motif 1</fullName>
    </alternativeName>
</protein>
<dbReference type="EC" id="3.6.1.56" evidence="13"/>
<evidence type="ECO:0000256" key="20">
    <source>
        <dbReference type="ARBA" id="ARBA00048002"/>
    </source>
</evidence>
<evidence type="ECO:0000256" key="14">
    <source>
        <dbReference type="ARBA" id="ARBA00026218"/>
    </source>
</evidence>
<evidence type="ECO:0000313" key="26">
    <source>
        <dbReference type="Proteomes" id="UP000242381"/>
    </source>
</evidence>
<dbReference type="GO" id="GO:0046872">
    <property type="term" value="F:metal ion binding"/>
    <property type="evidence" value="ECO:0007669"/>
    <property type="project" value="UniProtKB-KW"/>
</dbReference>
<evidence type="ECO:0000256" key="23">
    <source>
        <dbReference type="ARBA" id="ARBA00053094"/>
    </source>
</evidence>
<evidence type="ECO:0000256" key="13">
    <source>
        <dbReference type="ARBA" id="ARBA00026103"/>
    </source>
</evidence>
<keyword evidence="7" id="KW-0460">Magnesium</keyword>
<evidence type="ECO:0000256" key="18">
    <source>
        <dbReference type="ARBA" id="ARBA00031927"/>
    </source>
</evidence>
<evidence type="ECO:0000256" key="1">
    <source>
        <dbReference type="ARBA" id="ARBA00001946"/>
    </source>
</evidence>
<organism evidence="25 26">
    <name type="scientific">Rhizopus microsporus</name>
    <dbReference type="NCBI Taxonomy" id="58291"/>
    <lineage>
        <taxon>Eukaryota</taxon>
        <taxon>Fungi</taxon>
        <taxon>Fungi incertae sedis</taxon>
        <taxon>Mucoromycota</taxon>
        <taxon>Mucoromycotina</taxon>
        <taxon>Mucoromycetes</taxon>
        <taxon>Mucorales</taxon>
        <taxon>Mucorineae</taxon>
        <taxon>Rhizopodaceae</taxon>
        <taxon>Rhizopus</taxon>
    </lineage>
</organism>
<dbReference type="InterPro" id="IPR020084">
    <property type="entry name" value="NUDIX_hydrolase_CS"/>
</dbReference>
<dbReference type="InterPro" id="IPR003563">
    <property type="entry name" value="8ODP"/>
</dbReference>
<evidence type="ECO:0000256" key="22">
    <source>
        <dbReference type="ARBA" id="ARBA00049032"/>
    </source>
</evidence>
<evidence type="ECO:0000256" key="21">
    <source>
        <dbReference type="ARBA" id="ARBA00048894"/>
    </source>
</evidence>
<comment type="similarity">
    <text evidence="3">Belongs to the Nudix hydrolase family.</text>
</comment>
<dbReference type="InterPro" id="IPR000086">
    <property type="entry name" value="NUDIX_hydrolase_dom"/>
</dbReference>
<comment type="function">
    <text evidence="23">Oxidized purine nucleoside triphosphate hydrolase which is a prominent sanitizer of the oxidized nucleotide pool. Catalyzes the hydrolysis of 2-oxo-dATP (2-hydroxy-dATP) into 2-oxo-dAMP. Also has a significant hydrolase activity toward 2-oxo-ATP, 8-oxo-dGTP and 8-oxo-dATP. Through the hydrolysis of oxidized purine nucleoside triphosphates, prevents their incorporation into DNA and the subsequent transversions A:T to C:G and G:C to T:A. Also catalyzes the hydrolysis of methylated purine nucleoside triphosphate preventing their integration into DNA. Through this antimutagenic activity protects cells from oxidative stress.</text>
</comment>
<comment type="catalytic activity">
    <reaction evidence="20">
        <text>N(6)-methyl-ATP + H2O = N(6)-methyl-AMP + diphosphate + H(+)</text>
        <dbReference type="Rhea" id="RHEA:67608"/>
        <dbReference type="ChEBI" id="CHEBI:15377"/>
        <dbReference type="ChEBI" id="CHEBI:15378"/>
        <dbReference type="ChEBI" id="CHEBI:33019"/>
        <dbReference type="ChEBI" id="CHEBI:144842"/>
        <dbReference type="ChEBI" id="CHEBI:172873"/>
    </reaction>
    <physiologicalReaction direction="left-to-right" evidence="20">
        <dbReference type="Rhea" id="RHEA:67609"/>
    </physiologicalReaction>
</comment>